<evidence type="ECO:0000313" key="3">
    <source>
        <dbReference type="Proteomes" id="UP000535890"/>
    </source>
</evidence>
<feature type="transmembrane region" description="Helical" evidence="1">
    <location>
        <begin position="301"/>
        <end position="318"/>
    </location>
</feature>
<feature type="transmembrane region" description="Helical" evidence="1">
    <location>
        <begin position="262"/>
        <end position="289"/>
    </location>
</feature>
<evidence type="ECO:0008006" key="4">
    <source>
        <dbReference type="Google" id="ProtNLM"/>
    </source>
</evidence>
<feature type="transmembrane region" description="Helical" evidence="1">
    <location>
        <begin position="97"/>
        <end position="114"/>
    </location>
</feature>
<keyword evidence="1" id="KW-0472">Membrane</keyword>
<keyword evidence="1" id="KW-1133">Transmembrane helix</keyword>
<gene>
    <name evidence="2" type="ORF">BJ983_000724</name>
</gene>
<dbReference type="RefSeq" id="WP_179792554.1">
    <property type="nucleotide sequence ID" value="NZ_BAABHP010000018.1"/>
</dbReference>
<comment type="caution">
    <text evidence="2">The sequence shown here is derived from an EMBL/GenBank/DDBJ whole genome shotgun (WGS) entry which is preliminary data.</text>
</comment>
<accession>A0A7Y9DSZ2</accession>
<keyword evidence="1" id="KW-0812">Transmembrane</keyword>
<feature type="transmembrane region" description="Helical" evidence="1">
    <location>
        <begin position="330"/>
        <end position="347"/>
    </location>
</feature>
<dbReference type="AlphaFoldDB" id="A0A7Y9DSZ2"/>
<sequence length="510" mass="54279">MIAPPRGRVSAAAVVFWAVGVGLGAVKLVTVVATPDPWKLLAFGSDDVHYYLLTALHAAAGDGSTFDGLQPTNGYQPLWFLLLTGLFRVLGVDRSGALVVTMVLLVVLWALALWLVWRIAAVTAGPVGAVAALVMLLPHARWWGGCENALVAVLLLALVDVVLRRRLLDRVPDVGSVRVAGVLLALLALGRLDCAVLVGLFALVGWWRWRSVRLVSFLVVPAVVSLVVYAGVNEVLLGSALPVSGLAKQLGSGENWAALGQFLLYGSLGPLPMCFGLTVLVLAVVAWVVAPGVPRAAELRALIVLLVLAQLIQVAWYVVTTPGWELQSWYFSTGTVALVLSALVIGGRLSSLRFAAPVVVGLAVLMLAVFAGKEAVQVLPRDPSSSPYTRDIDAGQWADRTLPPGSVLAMGDWAGSFAFSTQHPVVQLEGLVGSPQYLAALQAGRGAEYLRSLGVDYYVRLLHPGEPLSCRPAEPWFGNGPKLDLDLCGRPIVYRGDVRGAIDLVVWDLR</sequence>
<evidence type="ECO:0000256" key="1">
    <source>
        <dbReference type="SAM" id="Phobius"/>
    </source>
</evidence>
<reference evidence="2 3" key="1">
    <citation type="submission" date="2020-07" db="EMBL/GenBank/DDBJ databases">
        <title>Sequencing the genomes of 1000 actinobacteria strains.</title>
        <authorList>
            <person name="Klenk H.-P."/>
        </authorList>
    </citation>
    <scope>NUCLEOTIDE SEQUENCE [LARGE SCALE GENOMIC DNA]</scope>
    <source>
        <strain evidence="2 3">DSM 45772</strain>
    </source>
</reference>
<evidence type="ECO:0000313" key="2">
    <source>
        <dbReference type="EMBL" id="NYD34622.1"/>
    </source>
</evidence>
<protein>
    <recommendedName>
        <fullName evidence="4">Glycosyltransferase RgtA/B/C/D-like domain-containing protein</fullName>
    </recommendedName>
</protein>
<proteinExistence type="predicted"/>
<dbReference type="Proteomes" id="UP000535890">
    <property type="component" value="Unassembled WGS sequence"/>
</dbReference>
<feature type="transmembrane region" description="Helical" evidence="1">
    <location>
        <begin position="179"/>
        <end position="207"/>
    </location>
</feature>
<feature type="transmembrane region" description="Helical" evidence="1">
    <location>
        <begin position="214"/>
        <end position="232"/>
    </location>
</feature>
<feature type="transmembrane region" description="Helical" evidence="1">
    <location>
        <begin position="354"/>
        <end position="372"/>
    </location>
</feature>
<organism evidence="2 3">
    <name type="scientific">Actinomycetospora corticicola</name>
    <dbReference type="NCBI Taxonomy" id="663602"/>
    <lineage>
        <taxon>Bacteria</taxon>
        <taxon>Bacillati</taxon>
        <taxon>Actinomycetota</taxon>
        <taxon>Actinomycetes</taxon>
        <taxon>Pseudonocardiales</taxon>
        <taxon>Pseudonocardiaceae</taxon>
        <taxon>Actinomycetospora</taxon>
    </lineage>
</organism>
<feature type="transmembrane region" description="Helical" evidence="1">
    <location>
        <begin position="74"/>
        <end position="90"/>
    </location>
</feature>
<feature type="transmembrane region" description="Helical" evidence="1">
    <location>
        <begin position="120"/>
        <end position="137"/>
    </location>
</feature>
<feature type="transmembrane region" description="Helical" evidence="1">
    <location>
        <begin position="12"/>
        <end position="33"/>
    </location>
</feature>
<keyword evidence="3" id="KW-1185">Reference proteome</keyword>
<dbReference type="EMBL" id="JACCBN010000001">
    <property type="protein sequence ID" value="NYD34622.1"/>
    <property type="molecule type" value="Genomic_DNA"/>
</dbReference>
<feature type="transmembrane region" description="Helical" evidence="1">
    <location>
        <begin position="149"/>
        <end position="167"/>
    </location>
</feature>
<name>A0A7Y9DSZ2_9PSEU</name>